<keyword evidence="5" id="KW-0460">Magnesium</keyword>
<dbReference type="RefSeq" id="WP_021330653.1">
    <property type="nucleotide sequence ID" value="NZ_AUZJ01000043.1"/>
</dbReference>
<keyword evidence="2" id="KW-0540">Nuclease</keyword>
<dbReference type="Proteomes" id="UP000016646">
    <property type="component" value="Unassembled WGS sequence"/>
</dbReference>
<dbReference type="EMBL" id="AVQI01000084">
    <property type="protein sequence ID" value="ERJ97729.1"/>
    <property type="molecule type" value="Genomic_DNA"/>
</dbReference>
<feature type="domain" description="PIN" evidence="6">
    <location>
        <begin position="2"/>
        <end position="123"/>
    </location>
</feature>
<dbReference type="eggNOG" id="COG1487">
    <property type="taxonomic scope" value="Bacteria"/>
</dbReference>
<evidence type="ECO:0000256" key="4">
    <source>
        <dbReference type="ARBA" id="ARBA00022801"/>
    </source>
</evidence>
<evidence type="ECO:0000256" key="2">
    <source>
        <dbReference type="ARBA" id="ARBA00022722"/>
    </source>
</evidence>
<evidence type="ECO:0000313" key="10">
    <source>
        <dbReference type="Proteomes" id="UP000016646"/>
    </source>
</evidence>
<dbReference type="OrthoDB" id="9811788at2"/>
<dbReference type="InterPro" id="IPR002716">
    <property type="entry name" value="PIN_dom"/>
</dbReference>
<dbReference type="Pfam" id="PF01850">
    <property type="entry name" value="PIN"/>
    <property type="match status" value="1"/>
</dbReference>
<keyword evidence="10" id="KW-1185">Reference proteome</keyword>
<dbReference type="GO" id="GO:0004540">
    <property type="term" value="F:RNA nuclease activity"/>
    <property type="evidence" value="ECO:0007669"/>
    <property type="project" value="TreeGrafter"/>
</dbReference>
<dbReference type="CDD" id="cd18762">
    <property type="entry name" value="PIN_MtVapC3-like"/>
    <property type="match status" value="1"/>
</dbReference>
<dbReference type="InterPro" id="IPR029060">
    <property type="entry name" value="PIN-like_dom_sf"/>
</dbReference>
<dbReference type="GO" id="GO:0046872">
    <property type="term" value="F:metal ion binding"/>
    <property type="evidence" value="ECO:0007669"/>
    <property type="project" value="UniProtKB-KW"/>
</dbReference>
<comment type="caution">
    <text evidence="7">The sequence shown here is derived from an EMBL/GenBank/DDBJ whole genome shotgun (WGS) entry which is preliminary data.</text>
</comment>
<dbReference type="Gene3D" id="3.40.50.1010">
    <property type="entry name" value="5'-nuclease"/>
    <property type="match status" value="1"/>
</dbReference>
<evidence type="ECO:0000256" key="1">
    <source>
        <dbReference type="ARBA" id="ARBA00022649"/>
    </source>
</evidence>
<evidence type="ECO:0000256" key="3">
    <source>
        <dbReference type="ARBA" id="ARBA00022723"/>
    </source>
</evidence>
<evidence type="ECO:0000256" key="5">
    <source>
        <dbReference type="ARBA" id="ARBA00022842"/>
    </source>
</evidence>
<proteinExistence type="predicted"/>
<evidence type="ECO:0000259" key="6">
    <source>
        <dbReference type="Pfam" id="PF01850"/>
    </source>
</evidence>
<dbReference type="PANTHER" id="PTHR42740:SF1">
    <property type="entry name" value="RIBONUCLEASE VAPC3"/>
    <property type="match status" value="1"/>
</dbReference>
<dbReference type="InterPro" id="IPR051749">
    <property type="entry name" value="PINc/VapC_TA_RNase"/>
</dbReference>
<accession>U1GUH1</accession>
<keyword evidence="3" id="KW-0479">Metal-binding</keyword>
<dbReference type="GO" id="GO:0016787">
    <property type="term" value="F:hydrolase activity"/>
    <property type="evidence" value="ECO:0007669"/>
    <property type="project" value="UniProtKB-KW"/>
</dbReference>
<dbReference type="EMBL" id="AUZJ01000043">
    <property type="protein sequence ID" value="ERF60254.1"/>
    <property type="molecule type" value="Genomic_DNA"/>
</dbReference>
<dbReference type="SUPFAM" id="SSF88723">
    <property type="entry name" value="PIN domain-like"/>
    <property type="match status" value="1"/>
</dbReference>
<evidence type="ECO:0000313" key="8">
    <source>
        <dbReference type="EMBL" id="ERJ97729.1"/>
    </source>
</evidence>
<dbReference type="STRING" id="1125725.HMPREF1325_2677"/>
<dbReference type="PATRIC" id="fig|1125725.3.peg.1851"/>
<organism evidence="7 9">
    <name type="scientific">Treponema socranskii subsp. socranskii VPI DR56BR1116 = ATCC 35536</name>
    <dbReference type="NCBI Taxonomy" id="1125725"/>
    <lineage>
        <taxon>Bacteria</taxon>
        <taxon>Pseudomonadati</taxon>
        <taxon>Spirochaetota</taxon>
        <taxon>Spirochaetia</taxon>
        <taxon>Spirochaetales</taxon>
        <taxon>Treponemataceae</taxon>
        <taxon>Treponema</taxon>
    </lineage>
</organism>
<dbReference type="PANTHER" id="PTHR42740">
    <property type="entry name" value="RIBONUCLEASE VAPC3"/>
    <property type="match status" value="1"/>
</dbReference>
<gene>
    <name evidence="8" type="ORF">HMPREF0860_0463</name>
    <name evidence="7" type="ORF">HMPREF1325_2677</name>
</gene>
<evidence type="ECO:0000313" key="7">
    <source>
        <dbReference type="EMBL" id="ERF60254.1"/>
    </source>
</evidence>
<evidence type="ECO:0000313" key="9">
    <source>
        <dbReference type="Proteomes" id="UP000016412"/>
    </source>
</evidence>
<reference evidence="9 10" key="1">
    <citation type="submission" date="2013-08" db="EMBL/GenBank/DDBJ databases">
        <authorList>
            <person name="Durkin A.S."/>
            <person name="Haft D.R."/>
            <person name="McCorrison J."/>
            <person name="Torralba M."/>
            <person name="Gillis M."/>
            <person name="Haft D.H."/>
            <person name="Methe B."/>
            <person name="Sutton G."/>
            <person name="Nelson K.E."/>
        </authorList>
    </citation>
    <scope>NUCLEOTIDE SEQUENCE [LARGE SCALE GENOMIC DNA]</scope>
    <source>
        <strain evidence="8 10">ATCC 35536</strain>
        <strain evidence="7 9">VPI DR56BR1116</strain>
    </source>
</reference>
<name>U1GUH1_TRESO</name>
<keyword evidence="4" id="KW-0378">Hydrolase</keyword>
<dbReference type="Proteomes" id="UP000016412">
    <property type="component" value="Unassembled WGS sequence"/>
</dbReference>
<keyword evidence="1" id="KW-1277">Toxin-antitoxin system</keyword>
<dbReference type="AlphaFoldDB" id="U1GUH1"/>
<protein>
    <submittedName>
        <fullName evidence="7">PIN domain protein</fullName>
    </submittedName>
</protein>
<sequence length="133" mass="15327">MILVDTSVFINYFKGRETKGIKFLDNLIQSEEPFCINEFIYQEILQGSKDEKEFSTLKSYLKYIPLYSLKLGVQSFENAAQLNFRCRRKGITICSTIDLLIAETAIENNIALLHDDEDYVNMSKVITELKLAV</sequence>